<dbReference type="Pfam" id="PF13478">
    <property type="entry name" value="XdhC_C"/>
    <property type="match status" value="1"/>
</dbReference>
<evidence type="ECO:0000259" key="2">
    <source>
        <dbReference type="Pfam" id="PF13478"/>
    </source>
</evidence>
<dbReference type="Proteomes" id="UP001524499">
    <property type="component" value="Unassembled WGS sequence"/>
</dbReference>
<organism evidence="3 4">
    <name type="scientific">Methylomonas subterranea</name>
    <dbReference type="NCBI Taxonomy" id="2952225"/>
    <lineage>
        <taxon>Bacteria</taxon>
        <taxon>Pseudomonadati</taxon>
        <taxon>Pseudomonadota</taxon>
        <taxon>Gammaproteobacteria</taxon>
        <taxon>Methylococcales</taxon>
        <taxon>Methylococcaceae</taxon>
        <taxon>Methylomonas</taxon>
    </lineage>
</organism>
<accession>A0ABT1TL54</accession>
<protein>
    <submittedName>
        <fullName evidence="3">XdhC family protein</fullName>
    </submittedName>
</protein>
<dbReference type="PANTHER" id="PTHR30388:SF6">
    <property type="entry name" value="XANTHINE DEHYDROGENASE SUBUNIT A-RELATED"/>
    <property type="match status" value="1"/>
</dbReference>
<dbReference type="InterPro" id="IPR052698">
    <property type="entry name" value="MoCofactor_Util/Proc"/>
</dbReference>
<dbReference type="InterPro" id="IPR003777">
    <property type="entry name" value="XdhC_CoxI"/>
</dbReference>
<proteinExistence type="predicted"/>
<comment type="caution">
    <text evidence="3">The sequence shown here is derived from an EMBL/GenBank/DDBJ whole genome shotgun (WGS) entry which is preliminary data.</text>
</comment>
<gene>
    <name evidence="3" type="ORF">NP590_18960</name>
</gene>
<sequence length="362" mass="39614">MSRLHHLLSAYRHLRQCPEPVVLATIVETFGSTYQKAGARMLIDLDGELTGLLGGGCFERDLIEHARSVFDSGDTKTVFYDMRSPDDAVWGLGLGCNGAVRIFLQLLTAADDFSPLNLIAEAAEARQPGNLVTITESAHPDFAAGHSLFLPVADKLQPWPFSLATLPQKPLFELHSIGGHEFRVFYDPLQPPTHLLVLGAGDDAKPLVRCAKALGWRVSVADHRPAYLTDTRFPQADLLLHAQPQTLGTHLDLNHFSVVVVMTHNLDHDRRYLAALADTKIPYIGLLGPTQRRERLLQSLGTSSEYLSERVHGPLGLDIGAETPEEIALSIVAGIHAELKGRGGGQLSQKNNNTYLQACHPQ</sequence>
<evidence type="ECO:0000313" key="4">
    <source>
        <dbReference type="Proteomes" id="UP001524499"/>
    </source>
</evidence>
<feature type="domain" description="XdhC Rossmann" evidence="2">
    <location>
        <begin position="195"/>
        <end position="335"/>
    </location>
</feature>
<evidence type="ECO:0000259" key="1">
    <source>
        <dbReference type="Pfam" id="PF02625"/>
    </source>
</evidence>
<keyword evidence="4" id="KW-1185">Reference proteome</keyword>
<dbReference type="InterPro" id="IPR027051">
    <property type="entry name" value="XdhC_Rossmann_dom"/>
</dbReference>
<feature type="domain" description="XdhC- CoxI" evidence="1">
    <location>
        <begin position="18"/>
        <end position="81"/>
    </location>
</feature>
<dbReference type="PANTHER" id="PTHR30388">
    <property type="entry name" value="ALDEHYDE OXIDOREDUCTASE MOLYBDENUM COFACTOR ASSEMBLY PROTEIN"/>
    <property type="match status" value="1"/>
</dbReference>
<dbReference type="Pfam" id="PF02625">
    <property type="entry name" value="XdhC_CoxI"/>
    <property type="match status" value="1"/>
</dbReference>
<reference evidence="3 4" key="1">
    <citation type="submission" date="2022-07" db="EMBL/GenBank/DDBJ databases">
        <title>Methylomonas rivi sp. nov., Methylomonas rosea sp. nov., Methylomonas aureus sp. nov. and Methylomonas subterranea sp. nov., four novel methanotrophs isolated from a freshwater creek and the deep terrestrial subsurface.</title>
        <authorList>
            <person name="Abin C."/>
            <person name="Sankaranarayanan K."/>
            <person name="Garner C."/>
            <person name="Sindelar R."/>
            <person name="Kotary K."/>
            <person name="Garner R."/>
            <person name="Barclay S."/>
            <person name="Lawson P."/>
            <person name="Krumholz L."/>
        </authorList>
    </citation>
    <scope>NUCLEOTIDE SEQUENCE [LARGE SCALE GENOMIC DNA]</scope>
    <source>
        <strain evidence="3 4">SURF-2</strain>
    </source>
</reference>
<dbReference type="RefSeq" id="WP_256604270.1">
    <property type="nucleotide sequence ID" value="NZ_JANIBJ010000051.1"/>
</dbReference>
<dbReference type="Gene3D" id="3.40.50.720">
    <property type="entry name" value="NAD(P)-binding Rossmann-like Domain"/>
    <property type="match status" value="1"/>
</dbReference>
<dbReference type="EMBL" id="JANIBJ010000051">
    <property type="protein sequence ID" value="MCQ8106196.1"/>
    <property type="molecule type" value="Genomic_DNA"/>
</dbReference>
<name>A0ABT1TL54_9GAMM</name>
<evidence type="ECO:0000313" key="3">
    <source>
        <dbReference type="EMBL" id="MCQ8106196.1"/>
    </source>
</evidence>